<dbReference type="InterPro" id="IPR020472">
    <property type="entry name" value="WD40_PAC1"/>
</dbReference>
<gene>
    <name evidence="5" type="ORF">CHC_T00007147001</name>
</gene>
<organism evidence="5 6">
    <name type="scientific">Chondrus crispus</name>
    <name type="common">Carrageen Irish moss</name>
    <name type="synonym">Polymorpha crispa</name>
    <dbReference type="NCBI Taxonomy" id="2769"/>
    <lineage>
        <taxon>Eukaryota</taxon>
        <taxon>Rhodophyta</taxon>
        <taxon>Florideophyceae</taxon>
        <taxon>Rhodymeniophycidae</taxon>
        <taxon>Gigartinales</taxon>
        <taxon>Gigartinaceae</taxon>
        <taxon>Chondrus</taxon>
    </lineage>
</organism>
<dbReference type="Gene3D" id="2.130.10.10">
    <property type="entry name" value="YVTN repeat-like/Quinoprotein amine dehydrogenase"/>
    <property type="match status" value="1"/>
</dbReference>
<dbReference type="RefSeq" id="XP_005710626.1">
    <property type="nucleotide sequence ID" value="XM_005710569.1"/>
</dbReference>
<dbReference type="InterPro" id="IPR001680">
    <property type="entry name" value="WD40_rpt"/>
</dbReference>
<dbReference type="PANTHER" id="PTHR19848">
    <property type="entry name" value="WD40 REPEAT PROTEIN"/>
    <property type="match status" value="1"/>
</dbReference>
<dbReference type="Proteomes" id="UP000012073">
    <property type="component" value="Unassembled WGS sequence"/>
</dbReference>
<dbReference type="PhylomeDB" id="R7QPB1"/>
<dbReference type="Gramene" id="CDF40332">
    <property type="protein sequence ID" value="CDF40332"/>
    <property type="gene ID" value="CHC_T00007147001"/>
</dbReference>
<feature type="repeat" description="WD" evidence="3">
    <location>
        <begin position="436"/>
        <end position="477"/>
    </location>
</feature>
<protein>
    <submittedName>
        <fullName evidence="5">Uncharacterized protein</fullName>
    </submittedName>
</protein>
<dbReference type="InterPro" id="IPR019775">
    <property type="entry name" value="WD40_repeat_CS"/>
</dbReference>
<feature type="region of interest" description="Disordered" evidence="4">
    <location>
        <begin position="1"/>
        <end position="134"/>
    </location>
</feature>
<reference evidence="6" key="1">
    <citation type="journal article" date="2013" name="Proc. Natl. Acad. Sci. U.S.A.">
        <title>Genome structure and metabolic features in the red seaweed Chondrus crispus shed light on evolution of the Archaeplastida.</title>
        <authorList>
            <person name="Collen J."/>
            <person name="Porcel B."/>
            <person name="Carre W."/>
            <person name="Ball S.G."/>
            <person name="Chaparro C."/>
            <person name="Tonon T."/>
            <person name="Barbeyron T."/>
            <person name="Michel G."/>
            <person name="Noel B."/>
            <person name="Valentin K."/>
            <person name="Elias M."/>
            <person name="Artiguenave F."/>
            <person name="Arun A."/>
            <person name="Aury J.M."/>
            <person name="Barbosa-Neto J.F."/>
            <person name="Bothwell J.H."/>
            <person name="Bouget F.Y."/>
            <person name="Brillet L."/>
            <person name="Cabello-Hurtado F."/>
            <person name="Capella-Gutierrez S."/>
            <person name="Charrier B."/>
            <person name="Cladiere L."/>
            <person name="Cock J.M."/>
            <person name="Coelho S.M."/>
            <person name="Colleoni C."/>
            <person name="Czjzek M."/>
            <person name="Da Silva C."/>
            <person name="Delage L."/>
            <person name="Denoeud F."/>
            <person name="Deschamps P."/>
            <person name="Dittami S.M."/>
            <person name="Gabaldon T."/>
            <person name="Gachon C.M."/>
            <person name="Groisillier A."/>
            <person name="Herve C."/>
            <person name="Jabbari K."/>
            <person name="Katinka M."/>
            <person name="Kloareg B."/>
            <person name="Kowalczyk N."/>
            <person name="Labadie K."/>
            <person name="Leblanc C."/>
            <person name="Lopez P.J."/>
            <person name="McLachlan D.H."/>
            <person name="Meslet-Cladiere L."/>
            <person name="Moustafa A."/>
            <person name="Nehr Z."/>
            <person name="Nyvall Collen P."/>
            <person name="Panaud O."/>
            <person name="Partensky F."/>
            <person name="Poulain J."/>
            <person name="Rensing S.A."/>
            <person name="Rousvoal S."/>
            <person name="Samson G."/>
            <person name="Symeonidi A."/>
            <person name="Weissenbach J."/>
            <person name="Zambounis A."/>
            <person name="Wincker P."/>
            <person name="Boyen C."/>
        </authorList>
    </citation>
    <scope>NUCLEOTIDE SEQUENCE [LARGE SCALE GENOMIC DNA]</scope>
    <source>
        <strain evidence="6">cv. Stackhouse</strain>
    </source>
</reference>
<dbReference type="KEGG" id="ccp:CHC_T00007147001"/>
<feature type="repeat" description="WD" evidence="3">
    <location>
        <begin position="389"/>
        <end position="430"/>
    </location>
</feature>
<dbReference type="CDD" id="cd00200">
    <property type="entry name" value="WD40"/>
    <property type="match status" value="1"/>
</dbReference>
<feature type="compositionally biased region" description="Polar residues" evidence="4">
    <location>
        <begin position="233"/>
        <end position="249"/>
    </location>
</feature>
<evidence type="ECO:0000256" key="4">
    <source>
        <dbReference type="SAM" id="MobiDB-lite"/>
    </source>
</evidence>
<dbReference type="InterPro" id="IPR036322">
    <property type="entry name" value="WD40_repeat_dom_sf"/>
</dbReference>
<name>R7QPB1_CHOCR</name>
<feature type="repeat" description="WD" evidence="3">
    <location>
        <begin position="565"/>
        <end position="600"/>
    </location>
</feature>
<dbReference type="Pfam" id="PF00400">
    <property type="entry name" value="WD40"/>
    <property type="match status" value="7"/>
</dbReference>
<feature type="region of interest" description="Disordered" evidence="4">
    <location>
        <begin position="148"/>
        <end position="269"/>
    </location>
</feature>
<evidence type="ECO:0000256" key="1">
    <source>
        <dbReference type="ARBA" id="ARBA00022574"/>
    </source>
</evidence>
<dbReference type="EMBL" id="HG002154">
    <property type="protein sequence ID" value="CDF40332.1"/>
    <property type="molecule type" value="Genomic_DNA"/>
</dbReference>
<dbReference type="PROSITE" id="PS50294">
    <property type="entry name" value="WD_REPEATS_REGION"/>
    <property type="match status" value="6"/>
</dbReference>
<dbReference type="AlphaFoldDB" id="R7QPB1"/>
<proteinExistence type="predicted"/>
<keyword evidence="1 3" id="KW-0853">WD repeat</keyword>
<feature type="compositionally biased region" description="Low complexity" evidence="4">
    <location>
        <begin position="85"/>
        <end position="95"/>
    </location>
</feature>
<keyword evidence="6" id="KW-1185">Reference proteome</keyword>
<keyword evidence="2" id="KW-0677">Repeat</keyword>
<sequence length="600" mass="64544">MPGPAPPMASAPLPSTASNPASLPPSGVHRNPSQGPIPPMQTIPPSDGPSRPLPSRLSGPLTSIPARTHPDPSNPQPGHPAGPYSSNLSSSFSVSRTVYQSQHPSLPGQLHGLPQHHSQQYHPQSHPDQQGLPHHQKFPRIVTHQHPHHMQLGPHASGPLPPPGTLAGNASSIPSMMSNGTPSEPRAAIAGPHDAQSMGIMTNGPSQRQDERMMANKGARGRVPPPRGAPHTSMLTAPSGQPGSITPSGRSRHPVMTTMDEQPRGMPTLDDWEVRSGRAADGSKVNMNLYLQNSLHHDSVVCCVRYSRDGRYLATGSNKVADIYDPSTGQRISRFVDASRGEDEEAAPGNDSYVRAVCFSPDGEWLITGAEDRVVKIWDIRHRTVKHTLAGHGTDIYSVDASADGRFIISGSGDKKAKLWNLETGMLLRTLGDEYNQGPTDGITSVSVSPTNQLVAAGSLDKVVRVWDVASGHLLRTFEGHRDSVYSVAFSPDGRLLLSGSLDKTLKLWDLSAPCPASCRLTFTGHEDFVLSVAFSPSGKWLISGSKDRTVQFWDPRQSSMCQMLKGHKNSVISIAHNPMGSYLATGSGDCRARTWSYEY</sequence>
<dbReference type="PROSITE" id="PS50082">
    <property type="entry name" value="WD_REPEATS_2"/>
    <property type="match status" value="6"/>
</dbReference>
<dbReference type="OMA" id="DERMMAN"/>
<feature type="repeat" description="WD" evidence="3">
    <location>
        <begin position="523"/>
        <end position="564"/>
    </location>
</feature>
<accession>R7QPB1</accession>
<dbReference type="SMART" id="SM00320">
    <property type="entry name" value="WD40"/>
    <property type="match status" value="7"/>
</dbReference>
<dbReference type="SUPFAM" id="SSF50978">
    <property type="entry name" value="WD40 repeat-like"/>
    <property type="match status" value="1"/>
</dbReference>
<dbReference type="PROSITE" id="PS00678">
    <property type="entry name" value="WD_REPEATS_1"/>
    <property type="match status" value="4"/>
</dbReference>
<dbReference type="PRINTS" id="PR00320">
    <property type="entry name" value="GPROTEINBRPT"/>
</dbReference>
<dbReference type="OrthoDB" id="17410at2759"/>
<feature type="repeat" description="WD" evidence="3">
    <location>
        <begin position="347"/>
        <end position="388"/>
    </location>
</feature>
<dbReference type="InterPro" id="IPR015943">
    <property type="entry name" value="WD40/YVTN_repeat-like_dom_sf"/>
</dbReference>
<evidence type="ECO:0000313" key="6">
    <source>
        <dbReference type="Proteomes" id="UP000012073"/>
    </source>
</evidence>
<dbReference type="GeneID" id="17318293"/>
<dbReference type="STRING" id="2769.R7QPB1"/>
<evidence type="ECO:0000256" key="2">
    <source>
        <dbReference type="ARBA" id="ARBA00022737"/>
    </source>
</evidence>
<evidence type="ECO:0000313" key="5">
    <source>
        <dbReference type="EMBL" id="CDF40332.1"/>
    </source>
</evidence>
<feature type="compositionally biased region" description="Low complexity" evidence="4">
    <location>
        <begin position="44"/>
        <end position="61"/>
    </location>
</feature>
<feature type="compositionally biased region" description="Low complexity" evidence="4">
    <location>
        <begin position="115"/>
        <end position="130"/>
    </location>
</feature>
<dbReference type="PANTHER" id="PTHR19848:SF8">
    <property type="entry name" value="F-BOX AND WD REPEAT DOMAIN CONTAINING 7"/>
    <property type="match status" value="1"/>
</dbReference>
<feature type="compositionally biased region" description="Polar residues" evidence="4">
    <location>
        <begin position="168"/>
        <end position="182"/>
    </location>
</feature>
<evidence type="ECO:0000256" key="3">
    <source>
        <dbReference type="PROSITE-ProRule" id="PRU00221"/>
    </source>
</evidence>
<feature type="repeat" description="WD" evidence="3">
    <location>
        <begin position="478"/>
        <end position="512"/>
    </location>
</feature>